<sequence>MPSCGISFSWFSYVVITTP</sequence>
<reference evidence="1" key="2">
    <citation type="journal article" date="2015" name="Data Brief">
        <title>Shoot transcriptome of the giant reed, Arundo donax.</title>
        <authorList>
            <person name="Barrero R.A."/>
            <person name="Guerrero F.D."/>
            <person name="Moolhuijzen P."/>
            <person name="Goolsby J.A."/>
            <person name="Tidwell J."/>
            <person name="Bellgard S.E."/>
            <person name="Bellgard M.I."/>
        </authorList>
    </citation>
    <scope>NUCLEOTIDE SEQUENCE</scope>
    <source>
        <tissue evidence="1">Shoot tissue taken approximately 20 cm above the soil surface</tissue>
    </source>
</reference>
<proteinExistence type="predicted"/>
<dbReference type="AlphaFoldDB" id="A0A0A8ZJW3"/>
<dbReference type="EMBL" id="GBRH01262778">
    <property type="protein sequence ID" value="JAD35117.1"/>
    <property type="molecule type" value="Transcribed_RNA"/>
</dbReference>
<protein>
    <submittedName>
        <fullName evidence="1">Uncharacterized protein</fullName>
    </submittedName>
</protein>
<organism evidence="1">
    <name type="scientific">Arundo donax</name>
    <name type="common">Giant reed</name>
    <name type="synonym">Donax arundinaceus</name>
    <dbReference type="NCBI Taxonomy" id="35708"/>
    <lineage>
        <taxon>Eukaryota</taxon>
        <taxon>Viridiplantae</taxon>
        <taxon>Streptophyta</taxon>
        <taxon>Embryophyta</taxon>
        <taxon>Tracheophyta</taxon>
        <taxon>Spermatophyta</taxon>
        <taxon>Magnoliopsida</taxon>
        <taxon>Liliopsida</taxon>
        <taxon>Poales</taxon>
        <taxon>Poaceae</taxon>
        <taxon>PACMAD clade</taxon>
        <taxon>Arundinoideae</taxon>
        <taxon>Arundineae</taxon>
        <taxon>Arundo</taxon>
    </lineage>
</organism>
<reference evidence="1" key="1">
    <citation type="submission" date="2014-09" db="EMBL/GenBank/DDBJ databases">
        <authorList>
            <person name="Magalhaes I.L.F."/>
            <person name="Oliveira U."/>
            <person name="Santos F.R."/>
            <person name="Vidigal T.H.D.A."/>
            <person name="Brescovit A.D."/>
            <person name="Santos A.J."/>
        </authorList>
    </citation>
    <scope>NUCLEOTIDE SEQUENCE</scope>
    <source>
        <tissue evidence="1">Shoot tissue taken approximately 20 cm above the soil surface</tissue>
    </source>
</reference>
<name>A0A0A8ZJW3_ARUDO</name>
<accession>A0A0A8ZJW3</accession>
<evidence type="ECO:0000313" key="1">
    <source>
        <dbReference type="EMBL" id="JAD35117.1"/>
    </source>
</evidence>